<evidence type="ECO:0000313" key="8">
    <source>
        <dbReference type="EMBL" id="MEC3862251.1"/>
    </source>
</evidence>
<comment type="caution">
    <text evidence="8">The sequence shown here is derived from an EMBL/GenBank/DDBJ whole genome shotgun (WGS) entry which is preliminary data.</text>
</comment>
<organism evidence="8 9">
    <name type="scientific">Mesobacterium hydrothermale</name>
    <dbReference type="NCBI Taxonomy" id="3111907"/>
    <lineage>
        <taxon>Bacteria</taxon>
        <taxon>Pseudomonadati</taxon>
        <taxon>Pseudomonadota</taxon>
        <taxon>Alphaproteobacteria</taxon>
        <taxon>Rhodobacterales</taxon>
        <taxon>Roseobacteraceae</taxon>
        <taxon>Mesobacterium</taxon>
    </lineage>
</organism>
<feature type="transmembrane region" description="Helical" evidence="6">
    <location>
        <begin position="213"/>
        <end position="236"/>
    </location>
</feature>
<accession>A0ABU6HK15</accession>
<feature type="transmembrane region" description="Helical" evidence="6">
    <location>
        <begin position="248"/>
        <end position="267"/>
    </location>
</feature>
<protein>
    <submittedName>
        <fullName evidence="8">DMT family transporter</fullName>
    </submittedName>
</protein>
<comment type="similarity">
    <text evidence="2">Belongs to the drug/metabolite transporter (DMT) superfamily. 10 TMS drug/metabolite exporter (DME) (TC 2.A.7.3) family.</text>
</comment>
<dbReference type="Proteomes" id="UP001348149">
    <property type="component" value="Unassembled WGS sequence"/>
</dbReference>
<dbReference type="SUPFAM" id="SSF103481">
    <property type="entry name" value="Multidrug resistance efflux transporter EmrE"/>
    <property type="match status" value="2"/>
</dbReference>
<name>A0ABU6HK15_9RHOB</name>
<evidence type="ECO:0000256" key="3">
    <source>
        <dbReference type="ARBA" id="ARBA00022692"/>
    </source>
</evidence>
<proteinExistence type="inferred from homology"/>
<comment type="subcellular location">
    <subcellularLocation>
        <location evidence="1">Membrane</location>
        <topology evidence="1">Multi-pass membrane protein</topology>
    </subcellularLocation>
</comment>
<evidence type="ECO:0000256" key="1">
    <source>
        <dbReference type="ARBA" id="ARBA00004141"/>
    </source>
</evidence>
<dbReference type="Pfam" id="PF00892">
    <property type="entry name" value="EamA"/>
    <property type="match status" value="2"/>
</dbReference>
<sequence>MTQSTDRTMLGVGFMVAFAIVAPLMDAFAKATPAEIPVAQVLLARFGIQSLLLAPLALGMGILTRPTRHEALLHLARGGALLAATAFFVASLRAMPIANAIAIFFVAPFFVTLAGGLFLGESIGPRRVIACLVGFGGALLVIRPSFDALGLAAFFPLGTAAFFTAYMLLTRTMSRRMHPVTLQTHTALAATLTIGPVLWVFDGSGVALLDPVWPQGVAVWTLLGVGVIATISHLFISYALRFAPAATLAPLQYLEIVGATAIGYVAFGEFPQMLTWLGIAIIVGSGMYVIARERTLGRTPPPPPNPAP</sequence>
<evidence type="ECO:0000256" key="4">
    <source>
        <dbReference type="ARBA" id="ARBA00022989"/>
    </source>
</evidence>
<keyword evidence="5 6" id="KW-0472">Membrane</keyword>
<reference evidence="8 9" key="1">
    <citation type="submission" date="2024-01" db="EMBL/GenBank/DDBJ databases">
        <title>Mesobacterium rodlantinim sp. nov., isolated from shallow sea hydrothermal systems off Kueishantao Island.</title>
        <authorList>
            <person name="Su Z."/>
            <person name="Tang K."/>
        </authorList>
    </citation>
    <scope>NUCLEOTIDE SEQUENCE [LARGE SCALE GENOMIC DNA]</scope>
    <source>
        <strain evidence="8 9">TK19101</strain>
    </source>
</reference>
<feature type="transmembrane region" description="Helical" evidence="6">
    <location>
        <begin position="75"/>
        <end position="94"/>
    </location>
</feature>
<feature type="transmembrane region" description="Helical" evidence="6">
    <location>
        <begin position="181"/>
        <end position="201"/>
    </location>
</feature>
<feature type="domain" description="EamA" evidence="7">
    <location>
        <begin position="153"/>
        <end position="285"/>
    </location>
</feature>
<dbReference type="InterPro" id="IPR037185">
    <property type="entry name" value="EmrE-like"/>
</dbReference>
<dbReference type="InterPro" id="IPR000620">
    <property type="entry name" value="EamA_dom"/>
</dbReference>
<evidence type="ECO:0000259" key="7">
    <source>
        <dbReference type="Pfam" id="PF00892"/>
    </source>
</evidence>
<feature type="transmembrane region" description="Helical" evidence="6">
    <location>
        <begin position="100"/>
        <end position="119"/>
    </location>
</feature>
<dbReference type="PANTHER" id="PTHR22911:SF6">
    <property type="entry name" value="SOLUTE CARRIER FAMILY 35 MEMBER G1"/>
    <property type="match status" value="1"/>
</dbReference>
<evidence type="ECO:0000313" key="9">
    <source>
        <dbReference type="Proteomes" id="UP001348149"/>
    </source>
</evidence>
<dbReference type="EMBL" id="JAYLLH010000019">
    <property type="protein sequence ID" value="MEC3862251.1"/>
    <property type="molecule type" value="Genomic_DNA"/>
</dbReference>
<evidence type="ECO:0000256" key="6">
    <source>
        <dbReference type="SAM" id="Phobius"/>
    </source>
</evidence>
<gene>
    <name evidence="8" type="ORF">VK792_13235</name>
</gene>
<dbReference type="PANTHER" id="PTHR22911">
    <property type="entry name" value="ACYL-MALONYL CONDENSING ENZYME-RELATED"/>
    <property type="match status" value="1"/>
</dbReference>
<feature type="domain" description="EamA" evidence="7">
    <location>
        <begin position="10"/>
        <end position="142"/>
    </location>
</feature>
<dbReference type="RefSeq" id="WP_326297989.1">
    <property type="nucleotide sequence ID" value="NZ_JAYLLH010000019.1"/>
</dbReference>
<keyword evidence="9" id="KW-1185">Reference proteome</keyword>
<feature type="transmembrane region" description="Helical" evidence="6">
    <location>
        <begin position="41"/>
        <end position="63"/>
    </location>
</feature>
<dbReference type="Gene3D" id="1.10.3730.20">
    <property type="match status" value="1"/>
</dbReference>
<feature type="transmembrane region" description="Helical" evidence="6">
    <location>
        <begin position="273"/>
        <end position="291"/>
    </location>
</feature>
<feature type="transmembrane region" description="Helical" evidence="6">
    <location>
        <begin position="148"/>
        <end position="169"/>
    </location>
</feature>
<evidence type="ECO:0000256" key="2">
    <source>
        <dbReference type="ARBA" id="ARBA00009853"/>
    </source>
</evidence>
<evidence type="ECO:0000256" key="5">
    <source>
        <dbReference type="ARBA" id="ARBA00023136"/>
    </source>
</evidence>
<keyword evidence="3 6" id="KW-0812">Transmembrane</keyword>
<keyword evidence="4 6" id="KW-1133">Transmembrane helix</keyword>